<dbReference type="Proteomes" id="UP001209476">
    <property type="component" value="Unassembled WGS sequence"/>
</dbReference>
<organism evidence="1 2">
    <name type="scientific">Segatella copri</name>
    <dbReference type="NCBI Taxonomy" id="165179"/>
    <lineage>
        <taxon>Bacteria</taxon>
        <taxon>Pseudomonadati</taxon>
        <taxon>Bacteroidota</taxon>
        <taxon>Bacteroidia</taxon>
        <taxon>Bacteroidales</taxon>
        <taxon>Prevotellaceae</taxon>
        <taxon>Segatella</taxon>
    </lineage>
</organism>
<dbReference type="AlphaFoldDB" id="A0AAW5UWX5"/>
<proteinExistence type="predicted"/>
<evidence type="ECO:0000313" key="1">
    <source>
        <dbReference type="EMBL" id="MCW4163671.1"/>
    </source>
</evidence>
<gene>
    <name evidence="1" type="ORF">ONS98_00225</name>
</gene>
<protein>
    <submittedName>
        <fullName evidence="1">Uncharacterized protein</fullName>
    </submittedName>
</protein>
<accession>A0AAW5UWX5</accession>
<reference evidence="1" key="1">
    <citation type="submission" date="2022-11" db="EMBL/GenBank/DDBJ databases">
        <title>Genomic repertoires linked with pathogenic potency of arthritogenic Prevotella copri isolated from the gut of rheumatoid arthritis patients.</title>
        <authorList>
            <person name="Nii T."/>
            <person name="Maeda Y."/>
            <person name="Motooka D."/>
            <person name="Naito M."/>
            <person name="Matsumoto Y."/>
            <person name="Ogawa T."/>
            <person name="Oguro-Igashira E."/>
            <person name="Kishikawa T."/>
            <person name="Yamashita M."/>
            <person name="Koizumi S."/>
            <person name="Kurakawa T."/>
            <person name="Okumura R."/>
            <person name="Kayama H."/>
            <person name="Murakami M."/>
            <person name="Sakaguchi T."/>
            <person name="Das B."/>
            <person name="Nakamura S."/>
            <person name="Okada Y."/>
            <person name="Kumanogoh A."/>
            <person name="Takeda K."/>
        </authorList>
    </citation>
    <scope>NUCLEOTIDE SEQUENCE</scope>
    <source>
        <strain evidence="1">RA-N001-16</strain>
    </source>
</reference>
<sequence length="77" mass="8416">MAYMWGGLSFRVGLLPFLAKMDFLPISTYFESQATPLSKPHGYAILLTSVPSSMPQDSIAEAVESCPLSASMMVPWD</sequence>
<comment type="caution">
    <text evidence="1">The sequence shown here is derived from an EMBL/GenBank/DDBJ whole genome shotgun (WGS) entry which is preliminary data.</text>
</comment>
<dbReference type="EMBL" id="JAPDUM010000001">
    <property type="protein sequence ID" value="MCW4163671.1"/>
    <property type="molecule type" value="Genomic_DNA"/>
</dbReference>
<evidence type="ECO:0000313" key="2">
    <source>
        <dbReference type="Proteomes" id="UP001209476"/>
    </source>
</evidence>
<name>A0AAW5UWX5_9BACT</name>
<dbReference type="RefSeq" id="WP_264910696.1">
    <property type="nucleotide sequence ID" value="NZ_JAPDUL010000001.1"/>
</dbReference>